<reference evidence="1" key="1">
    <citation type="submission" date="2015-10" db="EMBL/GenBank/DDBJ databases">
        <authorList>
            <person name="Gilbert D.G."/>
        </authorList>
    </citation>
    <scope>NUCLEOTIDE SEQUENCE</scope>
</reference>
<sequence length="82" mass="9506">MRSSRAPLRHDRLIRFRDDRQQSTGKEIGLEGICACRLDQLAKLLDLALLEQLRPIVERLQLGVEIPYLPHCRISIYRVDAP</sequence>
<evidence type="ECO:0000313" key="1">
    <source>
        <dbReference type="EMBL" id="CUS43744.1"/>
    </source>
</evidence>
<dbReference type="EMBL" id="CZQE01000081">
    <property type="protein sequence ID" value="CUS43744.1"/>
    <property type="molecule type" value="Genomic_DNA"/>
</dbReference>
<protein>
    <submittedName>
        <fullName evidence="1">Uncharacterized protein</fullName>
    </submittedName>
</protein>
<accession>A0A160TJI2</accession>
<gene>
    <name evidence="1" type="ORF">MGWOODY_Smn2962</name>
</gene>
<proteinExistence type="predicted"/>
<name>A0A160TJI2_9ZZZZ</name>
<organism evidence="1">
    <name type="scientific">hydrothermal vent metagenome</name>
    <dbReference type="NCBI Taxonomy" id="652676"/>
    <lineage>
        <taxon>unclassified sequences</taxon>
        <taxon>metagenomes</taxon>
        <taxon>ecological metagenomes</taxon>
    </lineage>
</organism>
<dbReference type="AlphaFoldDB" id="A0A160TJI2"/>